<evidence type="ECO:0000256" key="1">
    <source>
        <dbReference type="ARBA" id="ARBA00007957"/>
    </source>
</evidence>
<comment type="caution">
    <text evidence="8">The sequence shown here is derived from an EMBL/GenBank/DDBJ whole genome shotgun (WGS) entry which is preliminary data.</text>
</comment>
<evidence type="ECO:0000256" key="7">
    <source>
        <dbReference type="PIRSR" id="PIRSR602481-1"/>
    </source>
</evidence>
<evidence type="ECO:0000313" key="8">
    <source>
        <dbReference type="EMBL" id="NMR20248.1"/>
    </source>
</evidence>
<dbReference type="AlphaFoldDB" id="A0A7Y0LZF8"/>
<dbReference type="InterPro" id="IPR036390">
    <property type="entry name" value="WH_DNA-bd_sf"/>
</dbReference>
<name>A0A7Y0LZF8_CELFI</name>
<evidence type="ECO:0000256" key="4">
    <source>
        <dbReference type="ARBA" id="ARBA00023015"/>
    </source>
</evidence>
<dbReference type="GO" id="GO:0003700">
    <property type="term" value="F:DNA-binding transcription factor activity"/>
    <property type="evidence" value="ECO:0007669"/>
    <property type="project" value="InterPro"/>
</dbReference>
<keyword evidence="3 7" id="KW-0862">Zinc</keyword>
<reference evidence="8 9" key="1">
    <citation type="submission" date="2020-04" db="EMBL/GenBank/DDBJ databases">
        <title>Sequencing and Assembly of C. fimi.</title>
        <authorList>
            <person name="Ramsey A.R."/>
        </authorList>
    </citation>
    <scope>NUCLEOTIDE SEQUENCE [LARGE SCALE GENOMIC DNA]</scope>
    <source>
        <strain evidence="8 9">SB</strain>
    </source>
</reference>
<dbReference type="InterPro" id="IPR043135">
    <property type="entry name" value="Fur_C"/>
</dbReference>
<dbReference type="Gene3D" id="3.30.1490.190">
    <property type="match status" value="1"/>
</dbReference>
<feature type="binding site" evidence="7">
    <location>
        <position position="91"/>
    </location>
    <ligand>
        <name>Zn(2+)</name>
        <dbReference type="ChEBI" id="CHEBI:29105"/>
    </ligand>
</feature>
<evidence type="ECO:0000256" key="6">
    <source>
        <dbReference type="ARBA" id="ARBA00023163"/>
    </source>
</evidence>
<dbReference type="InterPro" id="IPR036388">
    <property type="entry name" value="WH-like_DNA-bd_sf"/>
</dbReference>
<comment type="similarity">
    <text evidence="1">Belongs to the Fur family.</text>
</comment>
<evidence type="ECO:0000313" key="9">
    <source>
        <dbReference type="Proteomes" id="UP000562124"/>
    </source>
</evidence>
<dbReference type="PANTHER" id="PTHR33202:SF7">
    <property type="entry name" value="FERRIC UPTAKE REGULATION PROTEIN"/>
    <property type="match status" value="1"/>
</dbReference>
<keyword evidence="7" id="KW-0479">Metal-binding</keyword>
<keyword evidence="4" id="KW-0805">Transcription regulation</keyword>
<accession>A0A7Y0LZF8</accession>
<feature type="binding site" evidence="7">
    <location>
        <position position="134"/>
    </location>
    <ligand>
        <name>Zn(2+)</name>
        <dbReference type="ChEBI" id="CHEBI:29105"/>
    </ligand>
</feature>
<dbReference type="GO" id="GO:0008270">
    <property type="term" value="F:zinc ion binding"/>
    <property type="evidence" value="ECO:0007669"/>
    <property type="project" value="TreeGrafter"/>
</dbReference>
<comment type="cofactor">
    <cofactor evidence="7">
        <name>Zn(2+)</name>
        <dbReference type="ChEBI" id="CHEBI:29105"/>
    </cofactor>
    <text evidence="7">Binds 1 zinc ion per subunit.</text>
</comment>
<dbReference type="SUPFAM" id="SSF46785">
    <property type="entry name" value="Winged helix' DNA-binding domain"/>
    <property type="match status" value="1"/>
</dbReference>
<feature type="binding site" evidence="7">
    <location>
        <position position="131"/>
    </location>
    <ligand>
        <name>Zn(2+)</name>
        <dbReference type="ChEBI" id="CHEBI:29105"/>
    </ligand>
</feature>
<dbReference type="CDD" id="cd07153">
    <property type="entry name" value="Fur_like"/>
    <property type="match status" value="1"/>
</dbReference>
<evidence type="ECO:0000256" key="5">
    <source>
        <dbReference type="ARBA" id="ARBA00023125"/>
    </source>
</evidence>
<organism evidence="8 9">
    <name type="scientific">Cellulomonas fimi</name>
    <dbReference type="NCBI Taxonomy" id="1708"/>
    <lineage>
        <taxon>Bacteria</taxon>
        <taxon>Bacillati</taxon>
        <taxon>Actinomycetota</taxon>
        <taxon>Actinomycetes</taxon>
        <taxon>Micrococcales</taxon>
        <taxon>Cellulomonadaceae</taxon>
        <taxon>Cellulomonas</taxon>
    </lineage>
</organism>
<dbReference type="RefSeq" id="WP_169324622.1">
    <property type="nucleotide sequence ID" value="NZ_JABCJJ010000010.1"/>
</dbReference>
<gene>
    <name evidence="8" type="ORF">HIR71_08460</name>
</gene>
<dbReference type="GO" id="GO:1900376">
    <property type="term" value="P:regulation of secondary metabolite biosynthetic process"/>
    <property type="evidence" value="ECO:0007669"/>
    <property type="project" value="TreeGrafter"/>
</dbReference>
<feature type="binding site" evidence="7">
    <location>
        <position position="94"/>
    </location>
    <ligand>
        <name>Zn(2+)</name>
        <dbReference type="ChEBI" id="CHEBI:29105"/>
    </ligand>
</feature>
<sequence length="134" mass="14358">MGEVAGLLRRAGLRPTTQRRIIVTDLIDRTGTPTALELHALLRDAGHRVGLSTVYRTLGALAEAGVVHTFPRRNEVAFRRCADGPHQHLICLSCGRIEDLAPPQLDAAAGSLAYPAGFTVQGRRTDVYGVCAAC</sequence>
<keyword evidence="9" id="KW-1185">Reference proteome</keyword>
<keyword evidence="2" id="KW-0678">Repressor</keyword>
<dbReference type="GO" id="GO:0045892">
    <property type="term" value="P:negative regulation of DNA-templated transcription"/>
    <property type="evidence" value="ECO:0007669"/>
    <property type="project" value="TreeGrafter"/>
</dbReference>
<dbReference type="EMBL" id="JABCJJ010000010">
    <property type="protein sequence ID" value="NMR20248.1"/>
    <property type="molecule type" value="Genomic_DNA"/>
</dbReference>
<dbReference type="GO" id="GO:0000976">
    <property type="term" value="F:transcription cis-regulatory region binding"/>
    <property type="evidence" value="ECO:0007669"/>
    <property type="project" value="TreeGrafter"/>
</dbReference>
<dbReference type="Proteomes" id="UP000562124">
    <property type="component" value="Unassembled WGS sequence"/>
</dbReference>
<dbReference type="InterPro" id="IPR002481">
    <property type="entry name" value="FUR"/>
</dbReference>
<keyword evidence="5" id="KW-0238">DNA-binding</keyword>
<keyword evidence="6" id="KW-0804">Transcription</keyword>
<proteinExistence type="inferred from homology"/>
<evidence type="ECO:0000256" key="3">
    <source>
        <dbReference type="ARBA" id="ARBA00022833"/>
    </source>
</evidence>
<dbReference type="Pfam" id="PF01475">
    <property type="entry name" value="FUR"/>
    <property type="match status" value="1"/>
</dbReference>
<dbReference type="Gene3D" id="1.10.10.10">
    <property type="entry name" value="Winged helix-like DNA-binding domain superfamily/Winged helix DNA-binding domain"/>
    <property type="match status" value="1"/>
</dbReference>
<protein>
    <submittedName>
        <fullName evidence="8">Transcriptional repressor</fullName>
    </submittedName>
</protein>
<dbReference type="PANTHER" id="PTHR33202">
    <property type="entry name" value="ZINC UPTAKE REGULATION PROTEIN"/>
    <property type="match status" value="1"/>
</dbReference>
<evidence type="ECO:0000256" key="2">
    <source>
        <dbReference type="ARBA" id="ARBA00022491"/>
    </source>
</evidence>